<evidence type="ECO:0000313" key="2">
    <source>
        <dbReference type="Proteomes" id="UP000030652"/>
    </source>
</evidence>
<reference evidence="1 2" key="1">
    <citation type="submission" date="2014-10" db="EMBL/GenBank/DDBJ databases">
        <title>Draft genome of anammox bacterium scalindua brodae, obtained using differential coverage binning of sequence data from two enrichment reactors.</title>
        <authorList>
            <person name="Speth D.R."/>
            <person name="Russ L."/>
            <person name="Kartal B."/>
            <person name="Op den Camp H.J."/>
            <person name="Dutilh B.E."/>
            <person name="Jetten M.S."/>
        </authorList>
    </citation>
    <scope>NUCLEOTIDE SEQUENCE [LARGE SCALE GENOMIC DNA]</scope>
    <source>
        <strain evidence="1">RU1</strain>
    </source>
</reference>
<accession>A0A0B0EI41</accession>
<evidence type="ECO:0008006" key="3">
    <source>
        <dbReference type="Google" id="ProtNLM"/>
    </source>
</evidence>
<proteinExistence type="predicted"/>
<dbReference type="Proteomes" id="UP000030652">
    <property type="component" value="Unassembled WGS sequence"/>
</dbReference>
<sequence>MLKKKELTKILYKALDCEEEANTEFYAYTIKSLKYYKWLSGDKRERVEGIIKKLGGDSLRHKGMIEDLIQKVEESEKNVF</sequence>
<organism evidence="1 2">
    <name type="scientific">Candidatus Scalindua brodae</name>
    <dbReference type="NCBI Taxonomy" id="237368"/>
    <lineage>
        <taxon>Bacteria</taxon>
        <taxon>Pseudomonadati</taxon>
        <taxon>Planctomycetota</taxon>
        <taxon>Candidatus Brocadiia</taxon>
        <taxon>Candidatus Brocadiales</taxon>
        <taxon>Candidatus Scalinduaceae</taxon>
        <taxon>Candidatus Scalindua</taxon>
    </lineage>
</organism>
<gene>
    <name evidence="1" type="ORF">SCABRO_01505</name>
</gene>
<dbReference type="AlphaFoldDB" id="A0A0B0EI41"/>
<name>A0A0B0EI41_9BACT</name>
<protein>
    <recommendedName>
        <fullName evidence="3">Rubrerythrin diiron-binding domain-containing protein</fullName>
    </recommendedName>
</protein>
<dbReference type="EMBL" id="JRYO01000095">
    <property type="protein sequence ID" value="KHE92732.1"/>
    <property type="molecule type" value="Genomic_DNA"/>
</dbReference>
<evidence type="ECO:0000313" key="1">
    <source>
        <dbReference type="EMBL" id="KHE92732.1"/>
    </source>
</evidence>
<comment type="caution">
    <text evidence="1">The sequence shown here is derived from an EMBL/GenBank/DDBJ whole genome shotgun (WGS) entry which is preliminary data.</text>
</comment>